<evidence type="ECO:0000313" key="4">
    <source>
        <dbReference type="Proteomes" id="UP000472971"/>
    </source>
</evidence>
<sequence length="133" mass="14744">MATFEIFFLFIGILVNLLNLLLFNMGKMINEIASFFEYLVNIGKDKGGESVEVANLVVKDAPLLIIVCILLAITVIVMVIAQKGSKVSLALLFLLLFITLILSTSRKDLFFGVNVALTLFALVLHIIQLEKTR</sequence>
<dbReference type="EMBL" id="JACEIO010000047">
    <property type="protein sequence ID" value="MBA4538490.1"/>
    <property type="molecule type" value="Genomic_DNA"/>
</dbReference>
<feature type="transmembrane region" description="Helical" evidence="1">
    <location>
        <begin position="109"/>
        <end position="127"/>
    </location>
</feature>
<comment type="caution">
    <text evidence="3">The sequence shown here is derived from an EMBL/GenBank/DDBJ whole genome shotgun (WGS) entry which is preliminary data.</text>
</comment>
<organism evidence="3 4">
    <name type="scientific">Bacillus aquiflavi</name>
    <dbReference type="NCBI Taxonomy" id="2672567"/>
    <lineage>
        <taxon>Bacteria</taxon>
        <taxon>Bacillati</taxon>
        <taxon>Bacillota</taxon>
        <taxon>Bacilli</taxon>
        <taxon>Bacillales</taxon>
        <taxon>Bacillaceae</taxon>
        <taxon>Bacillus</taxon>
    </lineage>
</organism>
<dbReference type="Proteomes" id="UP000472971">
    <property type="component" value="Unassembled WGS sequence"/>
</dbReference>
<protein>
    <submittedName>
        <fullName evidence="3">Uncharacterized protein</fullName>
    </submittedName>
</protein>
<proteinExistence type="predicted"/>
<name>A0A6B3W0Y6_9BACI</name>
<gene>
    <name evidence="3" type="ORF">G4D64_15410</name>
    <name evidence="2" type="ORF">H1Z61_15460</name>
</gene>
<feature type="transmembrane region" description="Helical" evidence="1">
    <location>
        <begin position="7"/>
        <end position="26"/>
    </location>
</feature>
<evidence type="ECO:0000313" key="5">
    <source>
        <dbReference type="Proteomes" id="UP000570010"/>
    </source>
</evidence>
<dbReference type="RefSeq" id="WP_163243251.1">
    <property type="nucleotide sequence ID" value="NZ_JAAIWN010000049.1"/>
</dbReference>
<evidence type="ECO:0000313" key="2">
    <source>
        <dbReference type="EMBL" id="MBA4538490.1"/>
    </source>
</evidence>
<feature type="transmembrane region" description="Helical" evidence="1">
    <location>
        <begin position="87"/>
        <end position="103"/>
    </location>
</feature>
<evidence type="ECO:0000256" key="1">
    <source>
        <dbReference type="SAM" id="Phobius"/>
    </source>
</evidence>
<keyword evidence="4" id="KW-1185">Reference proteome</keyword>
<feature type="transmembrane region" description="Helical" evidence="1">
    <location>
        <begin position="61"/>
        <end position="80"/>
    </location>
</feature>
<keyword evidence="1" id="KW-0812">Transmembrane</keyword>
<dbReference type="EMBL" id="JAAIWN010000049">
    <property type="protein sequence ID" value="NEY82852.1"/>
    <property type="molecule type" value="Genomic_DNA"/>
</dbReference>
<accession>A0A6B3W0Y6</accession>
<reference evidence="3 4" key="1">
    <citation type="submission" date="2020-02" db="EMBL/GenBank/DDBJ databases">
        <title>Bacillus aquiflavi sp. nov., isolated from yellow water of strong flavor Chinese baijiu in Yibin region of China.</title>
        <authorList>
            <person name="Xie J."/>
        </authorList>
    </citation>
    <scope>NUCLEOTIDE SEQUENCE [LARGE SCALE GENOMIC DNA]</scope>
    <source>
        <strain evidence="3 4">3H-10</strain>
    </source>
</reference>
<keyword evidence="1" id="KW-1133">Transmembrane helix</keyword>
<dbReference type="Proteomes" id="UP000570010">
    <property type="component" value="Unassembled WGS sequence"/>
</dbReference>
<reference evidence="2 5" key="2">
    <citation type="submission" date="2020-07" db="EMBL/GenBank/DDBJ databases">
        <authorList>
            <person name="Feng H."/>
        </authorList>
    </citation>
    <scope>NUCLEOTIDE SEQUENCE [LARGE SCALE GENOMIC DNA]</scope>
    <source>
        <strain evidence="5">s-12</strain>
        <strain evidence="2">S-12</strain>
    </source>
</reference>
<dbReference type="AlphaFoldDB" id="A0A6B3W0Y6"/>
<evidence type="ECO:0000313" key="3">
    <source>
        <dbReference type="EMBL" id="NEY82852.1"/>
    </source>
</evidence>
<keyword evidence="1" id="KW-0472">Membrane</keyword>